<sequence>MTALPSLLWSAVFSPDGAWVLTASADCSARVFDAASAECFRTLYGHEDMVMSVAFLTVSALLCPDLPTESSKTGQSTLVLHEASPLADQFLKHDPKDDESQRSPIPFGELIVE</sequence>
<name>A0ABP0NDV0_9DINO</name>
<evidence type="ECO:0000313" key="4">
    <source>
        <dbReference type="Proteomes" id="UP001642464"/>
    </source>
</evidence>
<reference evidence="3 4" key="1">
    <citation type="submission" date="2024-02" db="EMBL/GenBank/DDBJ databases">
        <authorList>
            <person name="Chen Y."/>
            <person name="Shah S."/>
            <person name="Dougan E. K."/>
            <person name="Thang M."/>
            <person name="Chan C."/>
        </authorList>
    </citation>
    <scope>NUCLEOTIDE SEQUENCE [LARGE SCALE GENOMIC DNA]</scope>
</reference>
<dbReference type="InterPro" id="IPR001680">
    <property type="entry name" value="WD40_rpt"/>
</dbReference>
<dbReference type="Pfam" id="PF00400">
    <property type="entry name" value="WD40"/>
    <property type="match status" value="1"/>
</dbReference>
<evidence type="ECO:0000313" key="3">
    <source>
        <dbReference type="EMBL" id="CAK9061965.1"/>
    </source>
</evidence>
<dbReference type="InterPro" id="IPR015943">
    <property type="entry name" value="WD40/YVTN_repeat-like_dom_sf"/>
</dbReference>
<feature type="compositionally biased region" description="Basic and acidic residues" evidence="1">
    <location>
        <begin position="91"/>
        <end position="101"/>
    </location>
</feature>
<dbReference type="Proteomes" id="UP001642464">
    <property type="component" value="Unassembled WGS sequence"/>
</dbReference>
<comment type="caution">
    <text evidence="3">The sequence shown here is derived from an EMBL/GenBank/DDBJ whole genome shotgun (WGS) entry which is preliminary data.</text>
</comment>
<keyword evidence="2" id="KW-0732">Signal</keyword>
<evidence type="ECO:0000256" key="1">
    <source>
        <dbReference type="SAM" id="MobiDB-lite"/>
    </source>
</evidence>
<dbReference type="SUPFAM" id="SSF50978">
    <property type="entry name" value="WD40 repeat-like"/>
    <property type="match status" value="1"/>
</dbReference>
<feature type="region of interest" description="Disordered" evidence="1">
    <location>
        <begin position="91"/>
        <end position="113"/>
    </location>
</feature>
<dbReference type="Gene3D" id="2.130.10.10">
    <property type="entry name" value="YVTN repeat-like/Quinoprotein amine dehydrogenase"/>
    <property type="match status" value="1"/>
</dbReference>
<proteinExistence type="predicted"/>
<accession>A0ABP0NDV0</accession>
<feature type="signal peptide" evidence="2">
    <location>
        <begin position="1"/>
        <end position="18"/>
    </location>
</feature>
<dbReference type="InterPro" id="IPR036322">
    <property type="entry name" value="WD40_repeat_dom_sf"/>
</dbReference>
<evidence type="ECO:0000256" key="2">
    <source>
        <dbReference type="SAM" id="SignalP"/>
    </source>
</evidence>
<dbReference type="EMBL" id="CAXAMM010028002">
    <property type="protein sequence ID" value="CAK9061965.1"/>
    <property type="molecule type" value="Genomic_DNA"/>
</dbReference>
<organism evidence="3 4">
    <name type="scientific">Durusdinium trenchii</name>
    <dbReference type="NCBI Taxonomy" id="1381693"/>
    <lineage>
        <taxon>Eukaryota</taxon>
        <taxon>Sar</taxon>
        <taxon>Alveolata</taxon>
        <taxon>Dinophyceae</taxon>
        <taxon>Suessiales</taxon>
        <taxon>Symbiodiniaceae</taxon>
        <taxon>Durusdinium</taxon>
    </lineage>
</organism>
<protein>
    <submittedName>
        <fullName evidence="3">Vegetative incompatibility protein HET-E-1</fullName>
    </submittedName>
</protein>
<feature type="chain" id="PRO_5047044523" evidence="2">
    <location>
        <begin position="19"/>
        <end position="113"/>
    </location>
</feature>
<keyword evidence="4" id="KW-1185">Reference proteome</keyword>
<gene>
    <name evidence="3" type="ORF">SCF082_LOCUS32363</name>
</gene>